<dbReference type="PANTHER" id="PTHR43774:SF1">
    <property type="entry name" value="PEPTIDE METHIONINE SULFOXIDE REDUCTASE MSRA 2"/>
    <property type="match status" value="1"/>
</dbReference>
<dbReference type="Gene3D" id="3.30.1060.10">
    <property type="entry name" value="Peptide methionine sulphoxide reductase MsrA"/>
    <property type="match status" value="1"/>
</dbReference>
<feature type="active site" evidence="4">
    <location>
        <position position="13"/>
    </location>
</feature>
<gene>
    <name evidence="4" type="primary">msrA</name>
    <name evidence="6" type="ORF">SAMN04487992_10876</name>
</gene>
<dbReference type="EC" id="1.8.4.11" evidence="4"/>
<feature type="domain" description="Peptide methionine sulphoxide reductase MsrA" evidence="5">
    <location>
        <begin position="6"/>
        <end position="157"/>
    </location>
</feature>
<accession>A0A1G7IX47</accession>
<proteinExistence type="inferred from homology"/>
<name>A0A1G7IX47_9FLAO</name>
<dbReference type="PANTHER" id="PTHR43774">
    <property type="entry name" value="PEPTIDE METHIONINE SULFOXIDE REDUCTASE"/>
    <property type="match status" value="1"/>
</dbReference>
<dbReference type="InterPro" id="IPR036509">
    <property type="entry name" value="Met_Sox_Rdtase_MsrA_sf"/>
</dbReference>
<dbReference type="AlphaFoldDB" id="A0A1G7IX47"/>
<dbReference type="Pfam" id="PF01625">
    <property type="entry name" value="PMSR"/>
    <property type="match status" value="1"/>
</dbReference>
<dbReference type="HAMAP" id="MF_01401">
    <property type="entry name" value="MsrA"/>
    <property type="match status" value="1"/>
</dbReference>
<dbReference type="SUPFAM" id="SSF55068">
    <property type="entry name" value="Peptide methionine sulfoxide reductase"/>
    <property type="match status" value="1"/>
</dbReference>
<organism evidence="6 7">
    <name type="scientific">Cellulophaga baltica</name>
    <dbReference type="NCBI Taxonomy" id="76594"/>
    <lineage>
        <taxon>Bacteria</taxon>
        <taxon>Pseudomonadati</taxon>
        <taxon>Bacteroidota</taxon>
        <taxon>Flavobacteriia</taxon>
        <taxon>Flavobacteriales</taxon>
        <taxon>Flavobacteriaceae</taxon>
        <taxon>Cellulophaga</taxon>
    </lineage>
</organism>
<evidence type="ECO:0000256" key="1">
    <source>
        <dbReference type="ARBA" id="ARBA00023002"/>
    </source>
</evidence>
<dbReference type="Proteomes" id="UP000182114">
    <property type="component" value="Unassembled WGS sequence"/>
</dbReference>
<dbReference type="EMBL" id="FNBD01000008">
    <property type="protein sequence ID" value="SDF17185.1"/>
    <property type="molecule type" value="Genomic_DNA"/>
</dbReference>
<evidence type="ECO:0000256" key="3">
    <source>
        <dbReference type="ARBA" id="ARBA00048782"/>
    </source>
</evidence>
<dbReference type="GO" id="GO:0008113">
    <property type="term" value="F:peptide-methionine (S)-S-oxide reductase activity"/>
    <property type="evidence" value="ECO:0007669"/>
    <property type="project" value="UniProtKB-UniRule"/>
</dbReference>
<evidence type="ECO:0000313" key="7">
    <source>
        <dbReference type="Proteomes" id="UP000182114"/>
    </source>
</evidence>
<dbReference type="GO" id="GO:0033744">
    <property type="term" value="F:L-methionine:thioredoxin-disulfide S-oxidoreductase activity"/>
    <property type="evidence" value="ECO:0007669"/>
    <property type="project" value="RHEA"/>
</dbReference>
<evidence type="ECO:0000313" key="6">
    <source>
        <dbReference type="EMBL" id="SDF17185.1"/>
    </source>
</evidence>
<sequence>MSKIETATFGGGCFWCLEAVFKAIPDIMEVVSGYAGGNCPGIPTYREVCSGKTGHAEVIQVSFDTTRITYSDVLRLFMNNHNPTLDTYLKGDYGSQYRSIVLYHSKEQQEIALDVIQETAIELAKNVRTELSELSDFFKAEEYHQDYFNKNKEAAYCRGIIAPKIEKLKNNLYKT</sequence>
<comment type="function">
    <text evidence="4">Has an important function as a repair enzyme for proteins that have been inactivated by oxidation. Catalyzes the reversible oxidation-reduction of methionine sulfoxide in proteins to methionine.</text>
</comment>
<protein>
    <recommendedName>
        <fullName evidence="4">Peptide methionine sulfoxide reductase MsrA</fullName>
        <shortName evidence="4">Protein-methionine-S-oxide reductase</shortName>
        <ecNumber evidence="4">1.8.4.11</ecNumber>
    </recommendedName>
    <alternativeName>
        <fullName evidence="4">Peptide-methionine (S)-S-oxide reductase</fullName>
        <shortName evidence="4">Peptide Met(O) reductase</shortName>
    </alternativeName>
</protein>
<keyword evidence="7" id="KW-1185">Reference proteome</keyword>
<reference evidence="7" key="1">
    <citation type="submission" date="2016-10" db="EMBL/GenBank/DDBJ databases">
        <authorList>
            <person name="Varghese N."/>
            <person name="Submissions S."/>
        </authorList>
    </citation>
    <scope>NUCLEOTIDE SEQUENCE [LARGE SCALE GENOMIC DNA]</scope>
    <source>
        <strain evidence="7">DSM 24729</strain>
    </source>
</reference>
<dbReference type="eggNOG" id="COG0225">
    <property type="taxonomic scope" value="Bacteria"/>
</dbReference>
<dbReference type="NCBIfam" id="TIGR00401">
    <property type="entry name" value="msrA"/>
    <property type="match status" value="1"/>
</dbReference>
<comment type="catalytic activity">
    <reaction evidence="2 4">
        <text>L-methionyl-[protein] + [thioredoxin]-disulfide + H2O = L-methionyl-(S)-S-oxide-[protein] + [thioredoxin]-dithiol</text>
        <dbReference type="Rhea" id="RHEA:14217"/>
        <dbReference type="Rhea" id="RHEA-COMP:10698"/>
        <dbReference type="Rhea" id="RHEA-COMP:10700"/>
        <dbReference type="Rhea" id="RHEA-COMP:12313"/>
        <dbReference type="Rhea" id="RHEA-COMP:12315"/>
        <dbReference type="ChEBI" id="CHEBI:15377"/>
        <dbReference type="ChEBI" id="CHEBI:16044"/>
        <dbReference type="ChEBI" id="CHEBI:29950"/>
        <dbReference type="ChEBI" id="CHEBI:44120"/>
        <dbReference type="ChEBI" id="CHEBI:50058"/>
        <dbReference type="EC" id="1.8.4.11"/>
    </reaction>
</comment>
<keyword evidence="1 4" id="KW-0560">Oxidoreductase</keyword>
<dbReference type="InterPro" id="IPR002569">
    <property type="entry name" value="Met_Sox_Rdtase_MsrA_dom"/>
</dbReference>
<evidence type="ECO:0000256" key="2">
    <source>
        <dbReference type="ARBA" id="ARBA00047806"/>
    </source>
</evidence>
<evidence type="ECO:0000256" key="4">
    <source>
        <dbReference type="HAMAP-Rule" id="MF_01401"/>
    </source>
</evidence>
<comment type="similarity">
    <text evidence="4">Belongs to the MsrA Met sulfoxide reductase family.</text>
</comment>
<dbReference type="RefSeq" id="WP_074538813.1">
    <property type="nucleotide sequence ID" value="NZ_FNBD01000008.1"/>
</dbReference>
<evidence type="ECO:0000259" key="5">
    <source>
        <dbReference type="Pfam" id="PF01625"/>
    </source>
</evidence>
<comment type="catalytic activity">
    <reaction evidence="3 4">
        <text>[thioredoxin]-disulfide + L-methionine + H2O = L-methionine (S)-S-oxide + [thioredoxin]-dithiol</text>
        <dbReference type="Rhea" id="RHEA:19993"/>
        <dbReference type="Rhea" id="RHEA-COMP:10698"/>
        <dbReference type="Rhea" id="RHEA-COMP:10700"/>
        <dbReference type="ChEBI" id="CHEBI:15377"/>
        <dbReference type="ChEBI" id="CHEBI:29950"/>
        <dbReference type="ChEBI" id="CHEBI:50058"/>
        <dbReference type="ChEBI" id="CHEBI:57844"/>
        <dbReference type="ChEBI" id="CHEBI:58772"/>
        <dbReference type="EC" id="1.8.4.11"/>
    </reaction>
</comment>